<evidence type="ECO:0000256" key="9">
    <source>
        <dbReference type="SAM" id="Coils"/>
    </source>
</evidence>
<evidence type="ECO:0000256" key="3">
    <source>
        <dbReference type="ARBA" id="ARBA00022650"/>
    </source>
</evidence>
<dbReference type="Pfam" id="PF00696">
    <property type="entry name" value="AA_kinase"/>
    <property type="match status" value="1"/>
</dbReference>
<dbReference type="EC" id="2.7.2.11" evidence="8"/>
<keyword evidence="4 8" id="KW-0808">Transferase</keyword>
<evidence type="ECO:0000256" key="4">
    <source>
        <dbReference type="ARBA" id="ARBA00022679"/>
    </source>
</evidence>
<evidence type="ECO:0000259" key="10">
    <source>
        <dbReference type="Pfam" id="PF00696"/>
    </source>
</evidence>
<keyword evidence="9" id="KW-0175">Coiled coil</keyword>
<protein>
    <recommendedName>
        <fullName evidence="8">Glutamate 5-kinase</fullName>
        <ecNumber evidence="8">2.7.2.11</ecNumber>
    </recommendedName>
    <alternativeName>
        <fullName evidence="8">Gamma-glutamyl kinase</fullName>
        <shortName evidence="8">GK</shortName>
    </alternativeName>
</protein>
<evidence type="ECO:0000313" key="11">
    <source>
        <dbReference type="EMBL" id="KXA89481.1"/>
    </source>
</evidence>
<dbReference type="InterPro" id="IPR001048">
    <property type="entry name" value="Asp/Glu/Uridylate_kinase"/>
</dbReference>
<feature type="binding site" evidence="8">
    <location>
        <position position="148"/>
    </location>
    <ligand>
        <name>substrate</name>
    </ligand>
</feature>
<keyword evidence="2 8" id="KW-0028">Amino-acid biosynthesis</keyword>
<comment type="catalytic activity">
    <reaction evidence="8">
        <text>L-glutamate + ATP = L-glutamyl 5-phosphate + ADP</text>
        <dbReference type="Rhea" id="RHEA:14877"/>
        <dbReference type="ChEBI" id="CHEBI:29985"/>
        <dbReference type="ChEBI" id="CHEBI:30616"/>
        <dbReference type="ChEBI" id="CHEBI:58274"/>
        <dbReference type="ChEBI" id="CHEBI:456216"/>
        <dbReference type="EC" id="2.7.2.11"/>
    </reaction>
</comment>
<evidence type="ECO:0000256" key="1">
    <source>
        <dbReference type="ARBA" id="ARBA00022490"/>
    </source>
</evidence>
<keyword evidence="12" id="KW-1185">Reference proteome</keyword>
<keyword evidence="7 8" id="KW-0067">ATP-binding</keyword>
<feature type="coiled-coil region" evidence="9">
    <location>
        <begin position="32"/>
        <end position="59"/>
    </location>
</feature>
<dbReference type="FunFam" id="3.40.1160.10:FF:000018">
    <property type="entry name" value="Glutamate 5-kinase"/>
    <property type="match status" value="1"/>
</dbReference>
<dbReference type="Gene3D" id="3.40.1160.10">
    <property type="entry name" value="Acetylglutamate kinase-like"/>
    <property type="match status" value="1"/>
</dbReference>
<dbReference type="Proteomes" id="UP000070163">
    <property type="component" value="Unassembled WGS sequence"/>
</dbReference>
<dbReference type="InterPro" id="IPR011529">
    <property type="entry name" value="Glu_5kinase"/>
</dbReference>
<comment type="pathway">
    <text evidence="8">Amino-acid biosynthesis; L-proline biosynthesis; L-glutamate 5-semialdehyde from L-glutamate: step 1/2.</text>
</comment>
<dbReference type="GO" id="GO:0005829">
    <property type="term" value="C:cytosol"/>
    <property type="evidence" value="ECO:0007669"/>
    <property type="project" value="TreeGrafter"/>
</dbReference>
<feature type="binding site" evidence="8">
    <location>
        <begin position="180"/>
        <end position="181"/>
    </location>
    <ligand>
        <name>ATP</name>
        <dbReference type="ChEBI" id="CHEBI:30616"/>
    </ligand>
</feature>
<evidence type="ECO:0000256" key="7">
    <source>
        <dbReference type="ARBA" id="ARBA00022840"/>
    </source>
</evidence>
<dbReference type="InterPro" id="IPR005715">
    <property type="entry name" value="Glu_5kinase/COase_Synthase"/>
</dbReference>
<keyword evidence="3 8" id="KW-0641">Proline biosynthesis</keyword>
<keyword evidence="6 8" id="KW-0418">Kinase</keyword>
<comment type="caution">
    <text evidence="8">Lacks conserved residue(s) required for the propagation of feature annotation.</text>
</comment>
<comment type="function">
    <text evidence="8">Catalyzes the transfer of a phosphate group to glutamate to form L-glutamate 5-phosphate.</text>
</comment>
<dbReference type="GO" id="GO:0004349">
    <property type="term" value="F:glutamate 5-kinase activity"/>
    <property type="evidence" value="ECO:0007669"/>
    <property type="project" value="UniProtKB-UniRule"/>
</dbReference>
<dbReference type="HAMAP" id="MF_00456">
    <property type="entry name" value="ProB"/>
    <property type="match status" value="1"/>
</dbReference>
<keyword evidence="1 8" id="KW-0963">Cytoplasm</keyword>
<proteinExistence type="inferred from homology"/>
<dbReference type="PANTHER" id="PTHR43654">
    <property type="entry name" value="GLUTAMATE 5-KINASE"/>
    <property type="match status" value="1"/>
</dbReference>
<dbReference type="InterPro" id="IPR001057">
    <property type="entry name" value="Glu/AcGlu_kinase"/>
</dbReference>
<reference evidence="11 12" key="1">
    <citation type="journal article" date="2016" name="Sci. Rep.">
        <title>Metabolic traits of an uncultured archaeal lineage -MSBL1- from brine pools of the Red Sea.</title>
        <authorList>
            <person name="Mwirichia R."/>
            <person name="Alam I."/>
            <person name="Rashid M."/>
            <person name="Vinu M."/>
            <person name="Ba-Alawi W."/>
            <person name="Anthony Kamau A."/>
            <person name="Kamanda Ngugi D."/>
            <person name="Goker M."/>
            <person name="Klenk H.P."/>
            <person name="Bajic V."/>
            <person name="Stingl U."/>
        </authorList>
    </citation>
    <scope>NUCLEOTIDE SEQUENCE [LARGE SCALE GENOMIC DNA]</scope>
    <source>
        <strain evidence="11">SCGC-AAA259A05</strain>
    </source>
</reference>
<evidence type="ECO:0000256" key="5">
    <source>
        <dbReference type="ARBA" id="ARBA00022741"/>
    </source>
</evidence>
<gene>
    <name evidence="8" type="primary">proB</name>
    <name evidence="11" type="ORF">AKJ57_05255</name>
</gene>
<dbReference type="UniPathway" id="UPA00098">
    <property type="reaction ID" value="UER00359"/>
</dbReference>
<comment type="similarity">
    <text evidence="8">Belongs to the glutamate 5-kinase family.</text>
</comment>
<dbReference type="CDD" id="cd04242">
    <property type="entry name" value="AAK_G5K_ProB"/>
    <property type="match status" value="1"/>
</dbReference>
<evidence type="ECO:0000256" key="8">
    <source>
        <dbReference type="HAMAP-Rule" id="MF_00456"/>
    </source>
</evidence>
<dbReference type="AlphaFoldDB" id="A0A133U5K6"/>
<dbReference type="GO" id="GO:0005524">
    <property type="term" value="F:ATP binding"/>
    <property type="evidence" value="ECO:0007669"/>
    <property type="project" value="UniProtKB-KW"/>
</dbReference>
<dbReference type="EMBL" id="LHXJ01000077">
    <property type="protein sequence ID" value="KXA89481.1"/>
    <property type="molecule type" value="Genomic_DNA"/>
</dbReference>
<evidence type="ECO:0000256" key="2">
    <source>
        <dbReference type="ARBA" id="ARBA00022605"/>
    </source>
</evidence>
<feature type="domain" description="Aspartate/glutamate/uridylate kinase" evidence="10">
    <location>
        <begin position="16"/>
        <end position="245"/>
    </location>
</feature>
<dbReference type="PANTHER" id="PTHR43654:SF1">
    <property type="entry name" value="ISOPENTENYL PHOSPHATE KINASE"/>
    <property type="match status" value="1"/>
</dbReference>
<accession>A0A133U5K6</accession>
<keyword evidence="5 8" id="KW-0547">Nucleotide-binding</keyword>
<sequence>MTSNPKKTREELSGAKRIVVKIGTNCLTDENSKLDEKSIEKLADDLANLKENEKEVILVSSGAIGAGVGRLSLQKMPDNMESLQAASTVGQGALMRRYSENFEEYGLHVAQILLTQEDLTDPSRFQNFKNTIRILFKWGVIPIVNENDAVAVEEIRMGDNDPLSAFTASGAGADLLIMLTDVDGLHTGDPKKEKSAKPIRTVEKVTPGIEKLTEKTSGSDFGGMYTKVQAAKIATGEGIPVVVADAREVNVLKKILSGEEIGTLFLAQK</sequence>
<feature type="binding site" evidence="8">
    <location>
        <position position="61"/>
    </location>
    <ligand>
        <name>substrate</name>
    </ligand>
</feature>
<organism evidence="11 12">
    <name type="scientific">candidate division MSBL1 archaeon SCGC-AAA259A05</name>
    <dbReference type="NCBI Taxonomy" id="1698259"/>
    <lineage>
        <taxon>Archaea</taxon>
        <taxon>Methanobacteriati</taxon>
        <taxon>Methanobacteriota</taxon>
        <taxon>candidate division MSBL1</taxon>
    </lineage>
</organism>
<dbReference type="GO" id="GO:0055129">
    <property type="term" value="P:L-proline biosynthetic process"/>
    <property type="evidence" value="ECO:0007669"/>
    <property type="project" value="UniProtKB-UniRule"/>
</dbReference>
<name>A0A133U5K6_9EURY</name>
<dbReference type="PIRSF" id="PIRSF000729">
    <property type="entry name" value="GK"/>
    <property type="match status" value="1"/>
</dbReference>
<dbReference type="PRINTS" id="PR00474">
    <property type="entry name" value="GLU5KINASE"/>
</dbReference>
<feature type="binding site" evidence="8">
    <location>
        <position position="160"/>
    </location>
    <ligand>
        <name>substrate</name>
    </ligand>
</feature>
<comment type="caution">
    <text evidence="11">The sequence shown here is derived from an EMBL/GenBank/DDBJ whole genome shotgun (WGS) entry which is preliminary data.</text>
</comment>
<evidence type="ECO:0000256" key="6">
    <source>
        <dbReference type="ARBA" id="ARBA00022777"/>
    </source>
</evidence>
<comment type="subcellular location">
    <subcellularLocation>
        <location evidence="8">Cytoplasm</location>
    </subcellularLocation>
</comment>
<dbReference type="NCBIfam" id="TIGR01027">
    <property type="entry name" value="proB"/>
    <property type="match status" value="1"/>
</dbReference>
<dbReference type="InterPro" id="IPR036393">
    <property type="entry name" value="AceGlu_kinase-like_sf"/>
</dbReference>
<evidence type="ECO:0000313" key="12">
    <source>
        <dbReference type="Proteomes" id="UP000070163"/>
    </source>
</evidence>
<dbReference type="SUPFAM" id="SSF53633">
    <property type="entry name" value="Carbamate kinase-like"/>
    <property type="match status" value="1"/>
</dbReference>
<dbReference type="InterPro" id="IPR041739">
    <property type="entry name" value="G5K_ProB"/>
</dbReference>
<dbReference type="PATRIC" id="fig|1698259.3.peg.1479"/>
<feature type="binding site" evidence="8">
    <location>
        <position position="21"/>
    </location>
    <ligand>
        <name>ATP</name>
        <dbReference type="ChEBI" id="CHEBI:30616"/>
    </ligand>
</feature>